<feature type="compositionally biased region" description="Basic and acidic residues" evidence="2">
    <location>
        <begin position="166"/>
        <end position="182"/>
    </location>
</feature>
<protein>
    <submittedName>
        <fullName evidence="3">Uncharacterized protein</fullName>
    </submittedName>
</protein>
<evidence type="ECO:0000256" key="2">
    <source>
        <dbReference type="SAM" id="MobiDB-lite"/>
    </source>
</evidence>
<gene>
    <name evidence="3" type="ORF">GJU41_03715</name>
</gene>
<dbReference type="RefSeq" id="WP_070876827.1">
    <property type="nucleotide sequence ID" value="NZ_CAJFZX010000007.1"/>
</dbReference>
<proteinExistence type="predicted"/>
<feature type="coiled-coil region" evidence="1">
    <location>
        <begin position="78"/>
        <end position="130"/>
    </location>
</feature>
<evidence type="ECO:0000313" key="3">
    <source>
        <dbReference type="EMBL" id="MRX53066.1"/>
    </source>
</evidence>
<dbReference type="EMBL" id="WKKF01000001">
    <property type="protein sequence ID" value="MRX53066.1"/>
    <property type="molecule type" value="Genomic_DNA"/>
</dbReference>
<keyword evidence="4" id="KW-1185">Reference proteome</keyword>
<keyword evidence="1" id="KW-0175">Coiled coil</keyword>
<dbReference type="Proteomes" id="UP000441585">
    <property type="component" value="Unassembled WGS sequence"/>
</dbReference>
<feature type="region of interest" description="Disordered" evidence="2">
    <location>
        <begin position="158"/>
        <end position="194"/>
    </location>
</feature>
<reference evidence="3 4" key="1">
    <citation type="submission" date="2019-11" db="EMBL/GenBank/DDBJ databases">
        <title>Bacillus idriensis genome.</title>
        <authorList>
            <person name="Konopka E.N."/>
            <person name="Newman J.D."/>
        </authorList>
    </citation>
    <scope>NUCLEOTIDE SEQUENCE [LARGE SCALE GENOMIC DNA]</scope>
    <source>
        <strain evidence="3 4">DSM 19097</strain>
    </source>
</reference>
<sequence>MDQRYYDLLKEKGGELEQLLNGMIQAGLNQKGIVQAAEVLLKSGALKVKSASVMAEKIMDHSLSLPSKEDLKYAAGLIAQAEKKAESMTASLHELKQSPCKAIEKIEDKMESLEDSLKCLMKTMKKVKKHQAKNMIEELFEEYRERFEESLNDRKAEQTLGMKAANSEEKTSDLIITRGEKRDKKKRGTIIHET</sequence>
<evidence type="ECO:0000313" key="4">
    <source>
        <dbReference type="Proteomes" id="UP000441585"/>
    </source>
</evidence>
<organism evidence="3 4">
    <name type="scientific">Metabacillus idriensis</name>
    <dbReference type="NCBI Taxonomy" id="324768"/>
    <lineage>
        <taxon>Bacteria</taxon>
        <taxon>Bacillati</taxon>
        <taxon>Bacillota</taxon>
        <taxon>Bacilli</taxon>
        <taxon>Bacillales</taxon>
        <taxon>Bacillaceae</taxon>
        <taxon>Metabacillus</taxon>
    </lineage>
</organism>
<feature type="compositionally biased region" description="Basic residues" evidence="2">
    <location>
        <begin position="183"/>
        <end position="194"/>
    </location>
</feature>
<accession>A0A6I2M857</accession>
<evidence type="ECO:0000256" key="1">
    <source>
        <dbReference type="SAM" id="Coils"/>
    </source>
</evidence>
<dbReference type="AlphaFoldDB" id="A0A6I2M857"/>
<comment type="caution">
    <text evidence="3">The sequence shown here is derived from an EMBL/GenBank/DDBJ whole genome shotgun (WGS) entry which is preliminary data.</text>
</comment>
<name>A0A6I2M857_9BACI</name>